<evidence type="ECO:0000313" key="2">
    <source>
        <dbReference type="Proteomes" id="UP001177021"/>
    </source>
</evidence>
<gene>
    <name evidence="1" type="ORF">MILVUS5_LOCUS31635</name>
</gene>
<proteinExistence type="predicted"/>
<dbReference type="EMBL" id="CASHSV030000513">
    <property type="protein sequence ID" value="CAJ2666910.1"/>
    <property type="molecule type" value="Genomic_DNA"/>
</dbReference>
<dbReference type="Proteomes" id="UP001177021">
    <property type="component" value="Unassembled WGS sequence"/>
</dbReference>
<accession>A0ACB0LE73</accession>
<name>A0ACB0LE73_TRIPR</name>
<organism evidence="1 2">
    <name type="scientific">Trifolium pratense</name>
    <name type="common">Red clover</name>
    <dbReference type="NCBI Taxonomy" id="57577"/>
    <lineage>
        <taxon>Eukaryota</taxon>
        <taxon>Viridiplantae</taxon>
        <taxon>Streptophyta</taxon>
        <taxon>Embryophyta</taxon>
        <taxon>Tracheophyta</taxon>
        <taxon>Spermatophyta</taxon>
        <taxon>Magnoliopsida</taxon>
        <taxon>eudicotyledons</taxon>
        <taxon>Gunneridae</taxon>
        <taxon>Pentapetalae</taxon>
        <taxon>rosids</taxon>
        <taxon>fabids</taxon>
        <taxon>Fabales</taxon>
        <taxon>Fabaceae</taxon>
        <taxon>Papilionoideae</taxon>
        <taxon>50 kb inversion clade</taxon>
        <taxon>NPAAA clade</taxon>
        <taxon>Hologalegina</taxon>
        <taxon>IRL clade</taxon>
        <taxon>Trifolieae</taxon>
        <taxon>Trifolium</taxon>
    </lineage>
</organism>
<sequence length="264" mass="30004">MWEMVQSYIFHTRWISIGILEIEAYGKVTDGVFNIEKQVMDTSLYLFQQDSGLQVTSSTNTNKYTHKAFTKYVYDTDGYPLAPGYKYYISQTTTSGQEGGALILGETETGGGGVEACALTVLQEFCEDDDGLPVRFNVSDGGYVISEDSNVEIEFVSYEKPCAQSSKWVVVENPLIFNSKWISIGSSEDLGDVTQIMDGVFKIKEQGLGYKLVFFSKWSRTYFDIKRYNDVDGRRLVAINFESKKYHPFEVEFVNAKRYRRSVV</sequence>
<keyword evidence="2" id="KW-1185">Reference proteome</keyword>
<comment type="caution">
    <text evidence="1">The sequence shown here is derived from an EMBL/GenBank/DDBJ whole genome shotgun (WGS) entry which is preliminary data.</text>
</comment>
<protein>
    <submittedName>
        <fullName evidence="1">Uncharacterized protein</fullName>
    </submittedName>
</protein>
<evidence type="ECO:0000313" key="1">
    <source>
        <dbReference type="EMBL" id="CAJ2666910.1"/>
    </source>
</evidence>
<reference evidence="1" key="1">
    <citation type="submission" date="2023-10" db="EMBL/GenBank/DDBJ databases">
        <authorList>
            <person name="Rodriguez Cubillos JULIANA M."/>
            <person name="De Vega J."/>
        </authorList>
    </citation>
    <scope>NUCLEOTIDE SEQUENCE</scope>
</reference>